<dbReference type="PRINTS" id="PR00164">
    <property type="entry name" value="ABC2TRNSPORT"/>
</dbReference>
<dbReference type="PROSITE" id="PS51012">
    <property type="entry name" value="ABC_TM2"/>
    <property type="match status" value="1"/>
</dbReference>
<dbReference type="PANTHER" id="PTHR43229:SF2">
    <property type="entry name" value="NODULATION PROTEIN J"/>
    <property type="match status" value="1"/>
</dbReference>
<dbReference type="Pfam" id="PF01061">
    <property type="entry name" value="ABC2_membrane"/>
    <property type="match status" value="1"/>
</dbReference>
<feature type="transmembrane region" description="Helical" evidence="6">
    <location>
        <begin position="107"/>
        <end position="133"/>
    </location>
</feature>
<keyword evidence="5" id="KW-0046">Antibiotic resistance</keyword>
<evidence type="ECO:0000256" key="3">
    <source>
        <dbReference type="ARBA" id="ARBA00022989"/>
    </source>
</evidence>
<keyword evidence="6" id="KW-1003">Cell membrane</keyword>
<dbReference type="AlphaFoldDB" id="A0A7W8QIA4"/>
<dbReference type="InterPro" id="IPR013525">
    <property type="entry name" value="ABC2_TM"/>
</dbReference>
<dbReference type="GO" id="GO:0046677">
    <property type="term" value="P:response to antibiotic"/>
    <property type="evidence" value="ECO:0007669"/>
    <property type="project" value="UniProtKB-KW"/>
</dbReference>
<organism evidence="8 9">
    <name type="scientific">Nocardiopsis composta</name>
    <dbReference type="NCBI Taxonomy" id="157465"/>
    <lineage>
        <taxon>Bacteria</taxon>
        <taxon>Bacillati</taxon>
        <taxon>Actinomycetota</taxon>
        <taxon>Actinomycetes</taxon>
        <taxon>Streptosporangiales</taxon>
        <taxon>Nocardiopsidaceae</taxon>
        <taxon>Nocardiopsis</taxon>
    </lineage>
</organism>
<protein>
    <recommendedName>
        <fullName evidence="6">Transport permease protein</fullName>
    </recommendedName>
</protein>
<keyword evidence="9" id="KW-1185">Reference proteome</keyword>
<dbReference type="InterPro" id="IPR000412">
    <property type="entry name" value="ABC_2_transport"/>
</dbReference>
<comment type="caution">
    <text evidence="8">The sequence shown here is derived from an EMBL/GenBank/DDBJ whole genome shotgun (WGS) entry which is preliminary data.</text>
</comment>
<feature type="domain" description="ABC transmembrane type-2" evidence="7">
    <location>
        <begin position="31"/>
        <end position="270"/>
    </location>
</feature>
<name>A0A7W8QIA4_9ACTN</name>
<feature type="transmembrane region" description="Helical" evidence="6">
    <location>
        <begin position="175"/>
        <end position="195"/>
    </location>
</feature>
<dbReference type="GO" id="GO:0043190">
    <property type="term" value="C:ATP-binding cassette (ABC) transporter complex"/>
    <property type="evidence" value="ECO:0007669"/>
    <property type="project" value="InterPro"/>
</dbReference>
<keyword evidence="2 6" id="KW-0812">Transmembrane</keyword>
<evidence type="ECO:0000256" key="5">
    <source>
        <dbReference type="ARBA" id="ARBA00023251"/>
    </source>
</evidence>
<keyword evidence="4 6" id="KW-0472">Membrane</keyword>
<accession>A0A7W8QIA4</accession>
<feature type="transmembrane region" description="Helical" evidence="6">
    <location>
        <begin position="37"/>
        <end position="57"/>
    </location>
</feature>
<dbReference type="EMBL" id="JACHDB010000001">
    <property type="protein sequence ID" value="MBB5430469.1"/>
    <property type="molecule type" value="Genomic_DNA"/>
</dbReference>
<feature type="transmembrane region" description="Helical" evidence="6">
    <location>
        <begin position="63"/>
        <end position="86"/>
    </location>
</feature>
<dbReference type="InterPro" id="IPR051784">
    <property type="entry name" value="Nod_factor_ABC_transporter"/>
</dbReference>
<comment type="subcellular location">
    <subcellularLocation>
        <location evidence="6">Cell membrane</location>
        <topology evidence="6">Multi-pass membrane protein</topology>
    </subcellularLocation>
    <subcellularLocation>
        <location evidence="1">Membrane</location>
        <topology evidence="1">Multi-pass membrane protein</topology>
    </subcellularLocation>
</comment>
<dbReference type="InterPro" id="IPR047817">
    <property type="entry name" value="ABC2_TM_bact-type"/>
</dbReference>
<evidence type="ECO:0000313" key="9">
    <source>
        <dbReference type="Proteomes" id="UP000572635"/>
    </source>
</evidence>
<dbReference type="PIRSF" id="PIRSF006648">
    <property type="entry name" value="DrrB"/>
    <property type="match status" value="1"/>
</dbReference>
<reference evidence="8 9" key="1">
    <citation type="submission" date="2020-08" db="EMBL/GenBank/DDBJ databases">
        <title>Sequencing the genomes of 1000 actinobacteria strains.</title>
        <authorList>
            <person name="Klenk H.-P."/>
        </authorList>
    </citation>
    <scope>NUCLEOTIDE SEQUENCE [LARGE SCALE GENOMIC DNA]</scope>
    <source>
        <strain evidence="8 9">DSM 44551</strain>
    </source>
</reference>
<evidence type="ECO:0000259" key="7">
    <source>
        <dbReference type="PROSITE" id="PS51012"/>
    </source>
</evidence>
<evidence type="ECO:0000256" key="2">
    <source>
        <dbReference type="ARBA" id="ARBA00022692"/>
    </source>
</evidence>
<evidence type="ECO:0000256" key="4">
    <source>
        <dbReference type="ARBA" id="ARBA00023136"/>
    </source>
</evidence>
<feature type="transmembrane region" description="Helical" evidence="6">
    <location>
        <begin position="245"/>
        <end position="267"/>
    </location>
</feature>
<dbReference type="RefSeq" id="WP_312893468.1">
    <property type="nucleotide sequence ID" value="NZ_BAAAJD010000023.1"/>
</dbReference>
<gene>
    <name evidence="8" type="ORF">HDA36_000553</name>
</gene>
<evidence type="ECO:0000256" key="1">
    <source>
        <dbReference type="ARBA" id="ARBA00004141"/>
    </source>
</evidence>
<dbReference type="GO" id="GO:0140359">
    <property type="term" value="F:ABC-type transporter activity"/>
    <property type="evidence" value="ECO:0007669"/>
    <property type="project" value="InterPro"/>
</dbReference>
<keyword evidence="3 6" id="KW-1133">Transmembrane helix</keyword>
<keyword evidence="6" id="KW-0813">Transport</keyword>
<dbReference type="PANTHER" id="PTHR43229">
    <property type="entry name" value="NODULATION PROTEIN J"/>
    <property type="match status" value="1"/>
</dbReference>
<feature type="transmembrane region" description="Helical" evidence="6">
    <location>
        <begin position="139"/>
        <end position="163"/>
    </location>
</feature>
<sequence length="272" mass="28108">MSAVAARAAAEARAGRMVWYREMLHFARDPARTVMSLFHPLLFLCILGVGLSGLVPGDGYAGFLFPGVLVMAAQTPAISVGVSIVWDRQIGFLREMLVAPVARSTLVAGKCLGGATMATCTGGIVLAFAGVAGLPYDPLLFALLLAELALAALTMTALASLVAVAVRRAQTCNTVLGVLVTPMVFLSGMMFPVSAMPPWMAAAAMANPLTYVLDAMRRTIAAASPEHAASSLFAPLTLGARQLPVALEMLLVAGFALAALAAAGACFSRRDG</sequence>
<dbReference type="Proteomes" id="UP000572635">
    <property type="component" value="Unassembled WGS sequence"/>
</dbReference>
<evidence type="ECO:0000313" key="8">
    <source>
        <dbReference type="EMBL" id="MBB5430469.1"/>
    </source>
</evidence>
<evidence type="ECO:0000256" key="6">
    <source>
        <dbReference type="RuleBase" id="RU361157"/>
    </source>
</evidence>
<proteinExistence type="inferred from homology"/>
<comment type="similarity">
    <text evidence="6">Belongs to the ABC-2 integral membrane protein family.</text>
</comment>